<dbReference type="EMBL" id="MFDO01000022">
    <property type="protein sequence ID" value="OGE65218.1"/>
    <property type="molecule type" value="Genomic_DNA"/>
</dbReference>
<organism evidence="1 2">
    <name type="scientific">Candidatus Daviesbacteria bacterium RIFCSPLOWO2_01_FULL_40_24</name>
    <dbReference type="NCBI Taxonomy" id="1797787"/>
    <lineage>
        <taxon>Bacteria</taxon>
        <taxon>Candidatus Daviesiibacteriota</taxon>
    </lineage>
</organism>
<dbReference type="AlphaFoldDB" id="A0A1F5MIP1"/>
<evidence type="ECO:0000313" key="2">
    <source>
        <dbReference type="Proteomes" id="UP000178017"/>
    </source>
</evidence>
<evidence type="ECO:0000313" key="1">
    <source>
        <dbReference type="EMBL" id="OGE65218.1"/>
    </source>
</evidence>
<reference evidence="1 2" key="1">
    <citation type="journal article" date="2016" name="Nat. Commun.">
        <title>Thousands of microbial genomes shed light on interconnected biogeochemical processes in an aquifer system.</title>
        <authorList>
            <person name="Anantharaman K."/>
            <person name="Brown C.T."/>
            <person name="Hug L.A."/>
            <person name="Sharon I."/>
            <person name="Castelle C.J."/>
            <person name="Probst A.J."/>
            <person name="Thomas B.C."/>
            <person name="Singh A."/>
            <person name="Wilkins M.J."/>
            <person name="Karaoz U."/>
            <person name="Brodie E.L."/>
            <person name="Williams K.H."/>
            <person name="Hubbard S.S."/>
            <person name="Banfield J.F."/>
        </authorList>
    </citation>
    <scope>NUCLEOTIDE SEQUENCE [LARGE SCALE GENOMIC DNA]</scope>
</reference>
<sequence>MHERTTSSLHDVEDPAKRRLLKLVGLSALALAIPADLRVTAPEITIPRILREFVTKKGDNEVTFEEARKITPLVAEAFYQRYKLPIPKDQLVAQTYFFRADVDNMEEWHKELRKLFDRMGPITSNDPGYVAERREMFRRWDKDNPHPISEQFKRDYPNVKLDPEIEREMSYRSDGGGFAHFSGVYVGVEKFRERSYTEDWYKMGAAQASEFAPTVDCQRATPATFFLTALTHEWIHRQPMKVGQLLPLTPEWVAAKRRSSFRQGYYLERIKDGQKLGFGMRFIREDEDEINATGVITQSFIGGLEEQVASYIPAKFLHSLGLPFFVGFRPDQPVRTLWSFEQVLKQAGVYHPGQRVPEQGLVDLHSDNKLDELLLKLADSALNTSFDTPEARYDFAFNLFDSFDNGVFLFSFGTPRWQVVYKPHFPDVIEPEDKIVSTTGRLSNRSDIGCRNYDEIYPNV</sequence>
<accession>A0A1F5MIP1</accession>
<gene>
    <name evidence="1" type="ORF">A3B49_00175</name>
</gene>
<comment type="caution">
    <text evidence="1">The sequence shown here is derived from an EMBL/GenBank/DDBJ whole genome shotgun (WGS) entry which is preliminary data.</text>
</comment>
<dbReference type="Proteomes" id="UP000178017">
    <property type="component" value="Unassembled WGS sequence"/>
</dbReference>
<name>A0A1F5MIP1_9BACT</name>
<proteinExistence type="predicted"/>
<protein>
    <submittedName>
        <fullName evidence="1">Uncharacterized protein</fullName>
    </submittedName>
</protein>